<dbReference type="Pfam" id="PF02995">
    <property type="entry name" value="DUF229"/>
    <property type="match status" value="2"/>
</dbReference>
<name>A0A0D8X7J7_DICVI</name>
<protein>
    <submittedName>
        <fullName evidence="1">Uncharacterized protein</fullName>
    </submittedName>
</protein>
<dbReference type="PANTHER" id="PTHR10974:SF75">
    <property type="entry name" value="SULFATASE DOMAIN-CONTAINING PROTEIN"/>
    <property type="match status" value="1"/>
</dbReference>
<organism evidence="1 2">
    <name type="scientific">Dictyocaulus viviparus</name>
    <name type="common">Bovine lungworm</name>
    <dbReference type="NCBI Taxonomy" id="29172"/>
    <lineage>
        <taxon>Eukaryota</taxon>
        <taxon>Metazoa</taxon>
        <taxon>Ecdysozoa</taxon>
        <taxon>Nematoda</taxon>
        <taxon>Chromadorea</taxon>
        <taxon>Rhabditida</taxon>
        <taxon>Rhabditina</taxon>
        <taxon>Rhabditomorpha</taxon>
        <taxon>Strongyloidea</taxon>
        <taxon>Metastrongylidae</taxon>
        <taxon>Dictyocaulus</taxon>
    </lineage>
</organism>
<gene>
    <name evidence="1" type="ORF">DICVIV_13519</name>
</gene>
<reference evidence="2" key="2">
    <citation type="journal article" date="2016" name="Sci. Rep.">
        <title>Dictyocaulus viviparus genome, variome and transcriptome elucidate lungworm biology and support future intervention.</title>
        <authorList>
            <person name="McNulty S.N."/>
            <person name="Strube C."/>
            <person name="Rosa B.A."/>
            <person name="Martin J.C."/>
            <person name="Tyagi R."/>
            <person name="Choi Y.J."/>
            <person name="Wang Q."/>
            <person name="Hallsworth Pepin K."/>
            <person name="Zhang X."/>
            <person name="Ozersky P."/>
            <person name="Wilson R.K."/>
            <person name="Sternberg P.W."/>
            <person name="Gasser R.B."/>
            <person name="Mitreva M."/>
        </authorList>
    </citation>
    <scope>NUCLEOTIDE SEQUENCE [LARGE SCALE GENOMIC DNA]</scope>
    <source>
        <strain evidence="2">HannoverDv2000</strain>
    </source>
</reference>
<dbReference type="GO" id="GO:0005615">
    <property type="term" value="C:extracellular space"/>
    <property type="evidence" value="ECO:0007669"/>
    <property type="project" value="TreeGrafter"/>
</dbReference>
<dbReference type="OrthoDB" id="5862419at2759"/>
<dbReference type="InterPro" id="IPR004245">
    <property type="entry name" value="DUF229"/>
</dbReference>
<dbReference type="STRING" id="29172.A0A0D8X7J7"/>
<dbReference type="PANTHER" id="PTHR10974">
    <property type="entry name" value="FI08016P-RELATED"/>
    <property type="match status" value="1"/>
</dbReference>
<reference evidence="1 2" key="1">
    <citation type="submission" date="2013-11" db="EMBL/GenBank/DDBJ databases">
        <title>Draft genome of the bovine lungworm Dictyocaulus viviparus.</title>
        <authorList>
            <person name="Mitreva M."/>
        </authorList>
    </citation>
    <scope>NUCLEOTIDE SEQUENCE [LARGE SCALE GENOMIC DNA]</scope>
    <source>
        <strain evidence="1 2">HannoverDv2000</strain>
    </source>
</reference>
<dbReference type="AlphaFoldDB" id="A0A0D8X7J7"/>
<accession>A0A0D8X7J7</accession>
<sequence length="268" mass="30668">MMGPFDIRISESTMFKRSFKDSCSESHVEMLDYLQKFMNAYPGTPKIAQVWPTWLAHDTLKNLFHADEHFLKFFRKNRAQIDRSFFFFLGDHGPRREGIQPATGYMDTSYRNLMPLSKGSSLLREWRGPRNCRTLPIPSHYCICDYKKTNVTQETLTEKLGLFFADQLNKYLFKHGLSDKCQIQSFNSTASVRQIKDGLSTLYDIVVYLVPSGGLFSLLLFEAHIRSNSSGLTLSSGFIRLDRYGRQGDCLVGNALRSLCHCKGTTVP</sequence>
<evidence type="ECO:0000313" key="1">
    <source>
        <dbReference type="EMBL" id="KJH40525.1"/>
    </source>
</evidence>
<evidence type="ECO:0000313" key="2">
    <source>
        <dbReference type="Proteomes" id="UP000053766"/>
    </source>
</evidence>
<proteinExistence type="predicted"/>
<dbReference type="Proteomes" id="UP000053766">
    <property type="component" value="Unassembled WGS sequence"/>
</dbReference>
<keyword evidence="2" id="KW-1185">Reference proteome</keyword>
<dbReference type="EMBL" id="KN717142">
    <property type="protein sequence ID" value="KJH40525.1"/>
    <property type="molecule type" value="Genomic_DNA"/>
</dbReference>